<feature type="compositionally biased region" description="Basic and acidic residues" evidence="1">
    <location>
        <begin position="158"/>
        <end position="170"/>
    </location>
</feature>
<gene>
    <name evidence="2" type="ORF">Pfra01_001078700</name>
</gene>
<evidence type="ECO:0000313" key="3">
    <source>
        <dbReference type="Proteomes" id="UP001165121"/>
    </source>
</evidence>
<feature type="compositionally biased region" description="Polar residues" evidence="1">
    <location>
        <begin position="133"/>
        <end position="154"/>
    </location>
</feature>
<dbReference type="Proteomes" id="UP001165121">
    <property type="component" value="Unassembled WGS sequence"/>
</dbReference>
<feature type="region of interest" description="Disordered" evidence="1">
    <location>
        <begin position="124"/>
        <end position="294"/>
    </location>
</feature>
<feature type="compositionally biased region" description="Acidic residues" evidence="1">
    <location>
        <begin position="212"/>
        <end position="223"/>
    </location>
</feature>
<sequence>MRASIARLEEQTSRWRATSLENERLLQAAQQKIAGHNQDRDAIIRDRDSIAQDRDSIARDRDSLMQDRDALAQDREVIVSDDLRLQEQYFNAYRRMWAIATAMGQDDVRLPTPSSFATYLQASSATAGRARNDSAQIDDSMSSASDDGNRNAGSATAEIDHPLELPKRPDTSPSSDSDSQEVEPEIAMQDLSDTTPPEISEPDKRESVEGKEEAEDDGTDDEILSALSRSRPSLRRRGSLTSDRGAPQPIIDVDGDGDSPSGSSSGNNEGEGSGAGDTGPLSQDHVGGDSAVGDLAGDTLEVDEIDDSPLFPTFVPYRLWISGVCALLFRQPGYFPWEVYVVSSLRASEIDVQTLSTLLTGLSEWLFPAIDPASHSLPHSYEHSITGATLNALMDTSPWSKLSNGEAPLTFIPAESGRRLPHNSVQDYLELEERHLQSYCESTHFCRSPRACVRQIKRYPPIMNNGANVEAEPAQPGAEF</sequence>
<feature type="compositionally biased region" description="Basic and acidic residues" evidence="1">
    <location>
        <begin position="201"/>
        <end position="211"/>
    </location>
</feature>
<feature type="compositionally biased region" description="Low complexity" evidence="1">
    <location>
        <begin position="258"/>
        <end position="268"/>
    </location>
</feature>
<name>A0A9W6XFC8_9STRA</name>
<keyword evidence="3" id="KW-1185">Reference proteome</keyword>
<protein>
    <submittedName>
        <fullName evidence="2">Unnamed protein product</fullName>
    </submittedName>
</protein>
<proteinExistence type="predicted"/>
<accession>A0A9W6XFC8</accession>
<evidence type="ECO:0000256" key="1">
    <source>
        <dbReference type="SAM" id="MobiDB-lite"/>
    </source>
</evidence>
<evidence type="ECO:0000313" key="2">
    <source>
        <dbReference type="EMBL" id="GMF37955.1"/>
    </source>
</evidence>
<dbReference type="AlphaFoldDB" id="A0A9W6XFC8"/>
<organism evidence="2 3">
    <name type="scientific">Phytophthora fragariaefolia</name>
    <dbReference type="NCBI Taxonomy" id="1490495"/>
    <lineage>
        <taxon>Eukaryota</taxon>
        <taxon>Sar</taxon>
        <taxon>Stramenopiles</taxon>
        <taxon>Oomycota</taxon>
        <taxon>Peronosporomycetes</taxon>
        <taxon>Peronosporales</taxon>
        <taxon>Peronosporaceae</taxon>
        <taxon>Phytophthora</taxon>
    </lineage>
</organism>
<reference evidence="2" key="1">
    <citation type="submission" date="2023-04" db="EMBL/GenBank/DDBJ databases">
        <title>Phytophthora fragariaefolia NBRC 109709.</title>
        <authorList>
            <person name="Ichikawa N."/>
            <person name="Sato H."/>
            <person name="Tonouchi N."/>
        </authorList>
    </citation>
    <scope>NUCLEOTIDE SEQUENCE</scope>
    <source>
        <strain evidence="2">NBRC 109709</strain>
    </source>
</reference>
<dbReference type="EMBL" id="BSXT01001053">
    <property type="protein sequence ID" value="GMF37955.1"/>
    <property type="molecule type" value="Genomic_DNA"/>
</dbReference>
<comment type="caution">
    <text evidence="2">The sequence shown here is derived from an EMBL/GenBank/DDBJ whole genome shotgun (WGS) entry which is preliminary data.</text>
</comment>
<dbReference type="OrthoDB" id="129638at2759"/>